<accession>A0AAV0E977</accession>
<feature type="region of interest" description="Disordered" evidence="1">
    <location>
        <begin position="56"/>
        <end position="83"/>
    </location>
</feature>
<evidence type="ECO:0000313" key="2">
    <source>
        <dbReference type="EMBL" id="CAH9116511.1"/>
    </source>
</evidence>
<dbReference type="EMBL" id="CAMAPF010000280">
    <property type="protein sequence ID" value="CAH9116511.1"/>
    <property type="molecule type" value="Genomic_DNA"/>
</dbReference>
<keyword evidence="4" id="KW-1185">Reference proteome</keyword>
<proteinExistence type="predicted"/>
<evidence type="ECO:0000313" key="4">
    <source>
        <dbReference type="Proteomes" id="UP001152523"/>
    </source>
</evidence>
<evidence type="ECO:0000256" key="1">
    <source>
        <dbReference type="SAM" id="MobiDB-lite"/>
    </source>
</evidence>
<protein>
    <submittedName>
        <fullName evidence="2">Uncharacterized protein</fullName>
    </submittedName>
</protein>
<dbReference type="EMBL" id="CAMAPF010001165">
    <property type="protein sequence ID" value="CAH9148345.1"/>
    <property type="molecule type" value="Genomic_DNA"/>
</dbReference>
<organism evidence="2 4">
    <name type="scientific">Cuscuta epithymum</name>
    <dbReference type="NCBI Taxonomy" id="186058"/>
    <lineage>
        <taxon>Eukaryota</taxon>
        <taxon>Viridiplantae</taxon>
        <taxon>Streptophyta</taxon>
        <taxon>Embryophyta</taxon>
        <taxon>Tracheophyta</taxon>
        <taxon>Spermatophyta</taxon>
        <taxon>Magnoliopsida</taxon>
        <taxon>eudicotyledons</taxon>
        <taxon>Gunneridae</taxon>
        <taxon>Pentapetalae</taxon>
        <taxon>asterids</taxon>
        <taxon>lamiids</taxon>
        <taxon>Solanales</taxon>
        <taxon>Convolvulaceae</taxon>
        <taxon>Cuscuteae</taxon>
        <taxon>Cuscuta</taxon>
        <taxon>Cuscuta subgen. Cuscuta</taxon>
    </lineage>
</organism>
<gene>
    <name evidence="2" type="ORF">CEPIT_LOCUS21512</name>
    <name evidence="3" type="ORF">CEPIT_LOCUS44442</name>
</gene>
<evidence type="ECO:0000313" key="3">
    <source>
        <dbReference type="EMBL" id="CAH9148345.1"/>
    </source>
</evidence>
<sequence length="134" mass="14866">MQINVERADMSLECIEVDVMVEPENRLSISESLFQVDLKKFLSMESDMVTELLSIASDNPTTKEGAGKLEQTSMGENTDSSEDEVIVVRIPPSGQALLDHLADPNWSSIKPNHPKKLPFPRRSARLAEKLSLAT</sequence>
<reference evidence="2" key="1">
    <citation type="submission" date="2022-07" db="EMBL/GenBank/DDBJ databases">
        <authorList>
            <person name="Macas J."/>
            <person name="Novak P."/>
            <person name="Neumann P."/>
        </authorList>
    </citation>
    <scope>NUCLEOTIDE SEQUENCE</scope>
</reference>
<dbReference type="AlphaFoldDB" id="A0AAV0E977"/>
<dbReference type="Proteomes" id="UP001152523">
    <property type="component" value="Unassembled WGS sequence"/>
</dbReference>
<name>A0AAV0E977_9ASTE</name>
<comment type="caution">
    <text evidence="2">The sequence shown here is derived from an EMBL/GenBank/DDBJ whole genome shotgun (WGS) entry which is preliminary data.</text>
</comment>